<dbReference type="AlphaFoldDB" id="A0A4Y2DYZ9"/>
<dbReference type="OrthoDB" id="8121869at2759"/>
<proteinExistence type="predicted"/>
<comment type="caution">
    <text evidence="1">The sequence shown here is derived from an EMBL/GenBank/DDBJ whole genome shotgun (WGS) entry which is preliminary data.</text>
</comment>
<sequence length="246" mass="28824">MRKHKSTFSMYKGFDLHKAIHTPFLERNTTRTGRISTKSWQVFTRWGIYCKHRFPRIRNVCGQYSDCTVLPFVNKNLQCAYQHKVFHFCEVYQVSLYVNNGSNTPVFEISIGENYLNKIDQYQMGRYISSNEAAWRILNFPIHERHPTMIHQSVHLENGQIVYLKTENAAQQAQAAEETPLTSFFIFCTQDEFALTLLHNKVPKYYTWDNGNKAWERRKQGQVVLDTSLNKIQRCSCEGVHCPSDP</sequence>
<accession>A0A4Y2DYZ9</accession>
<dbReference type="EMBL" id="BGPR01000471">
    <property type="protein sequence ID" value="GBM21981.1"/>
    <property type="molecule type" value="Genomic_DNA"/>
</dbReference>
<reference evidence="1 2" key="1">
    <citation type="journal article" date="2019" name="Sci. Rep.">
        <title>Orb-weaving spider Araneus ventricosus genome elucidates the spidroin gene catalogue.</title>
        <authorList>
            <person name="Kono N."/>
            <person name="Nakamura H."/>
            <person name="Ohtoshi R."/>
            <person name="Moran D.A.P."/>
            <person name="Shinohara A."/>
            <person name="Yoshida Y."/>
            <person name="Fujiwara M."/>
            <person name="Mori M."/>
            <person name="Tomita M."/>
            <person name="Arakawa K."/>
        </authorList>
    </citation>
    <scope>NUCLEOTIDE SEQUENCE [LARGE SCALE GENOMIC DNA]</scope>
</reference>
<name>A0A4Y2DYZ9_ARAVE</name>
<evidence type="ECO:0000313" key="1">
    <source>
        <dbReference type="EMBL" id="GBM21981.1"/>
    </source>
</evidence>
<dbReference type="Proteomes" id="UP000499080">
    <property type="component" value="Unassembled WGS sequence"/>
</dbReference>
<protein>
    <submittedName>
        <fullName evidence="1">Uncharacterized protein</fullName>
    </submittedName>
</protein>
<gene>
    <name evidence="1" type="ORF">AVEN_263835_1</name>
</gene>
<organism evidence="1 2">
    <name type="scientific">Araneus ventricosus</name>
    <name type="common">Orbweaver spider</name>
    <name type="synonym">Epeira ventricosa</name>
    <dbReference type="NCBI Taxonomy" id="182803"/>
    <lineage>
        <taxon>Eukaryota</taxon>
        <taxon>Metazoa</taxon>
        <taxon>Ecdysozoa</taxon>
        <taxon>Arthropoda</taxon>
        <taxon>Chelicerata</taxon>
        <taxon>Arachnida</taxon>
        <taxon>Araneae</taxon>
        <taxon>Araneomorphae</taxon>
        <taxon>Entelegynae</taxon>
        <taxon>Araneoidea</taxon>
        <taxon>Araneidae</taxon>
        <taxon>Araneus</taxon>
    </lineage>
</organism>
<keyword evidence="2" id="KW-1185">Reference proteome</keyword>
<evidence type="ECO:0000313" key="2">
    <source>
        <dbReference type="Proteomes" id="UP000499080"/>
    </source>
</evidence>